<dbReference type="PROSITE" id="PS50110">
    <property type="entry name" value="RESPONSE_REGULATORY"/>
    <property type="match status" value="1"/>
</dbReference>
<dbReference type="Pfam" id="PF00196">
    <property type="entry name" value="GerE"/>
    <property type="match status" value="1"/>
</dbReference>
<dbReference type="Proteomes" id="UP000677918">
    <property type="component" value="Unassembled WGS sequence"/>
</dbReference>
<evidence type="ECO:0000256" key="2">
    <source>
        <dbReference type="ARBA" id="ARBA00023015"/>
    </source>
</evidence>
<feature type="domain" description="HTH luxR-type" evidence="7">
    <location>
        <begin position="150"/>
        <end position="215"/>
    </location>
</feature>
<evidence type="ECO:0000313" key="9">
    <source>
        <dbReference type="EMBL" id="GIQ71191.1"/>
    </source>
</evidence>
<dbReference type="GO" id="GO:0003677">
    <property type="term" value="F:DNA binding"/>
    <property type="evidence" value="ECO:0007669"/>
    <property type="project" value="UniProtKB-KW"/>
</dbReference>
<keyword evidence="1 5" id="KW-0597">Phosphoprotein</keyword>
<protein>
    <submittedName>
        <fullName evidence="9">DNA-binding response regulator</fullName>
    </submittedName>
</protein>
<dbReference type="Pfam" id="PF00072">
    <property type="entry name" value="Response_reg"/>
    <property type="match status" value="1"/>
</dbReference>
<dbReference type="SMART" id="SM00421">
    <property type="entry name" value="HTH_LUXR"/>
    <property type="match status" value="1"/>
</dbReference>
<dbReference type="RefSeq" id="WP_213413991.1">
    <property type="nucleotide sequence ID" value="NZ_BOVK01000074.1"/>
</dbReference>
<name>A0A8J4H7J5_9BACL</name>
<gene>
    <name evidence="9" type="ORF">XYCOK13_40150</name>
</gene>
<keyword evidence="2" id="KW-0805">Transcription regulation</keyword>
<dbReference type="InterPro" id="IPR058245">
    <property type="entry name" value="NreC/VraR/RcsB-like_REC"/>
</dbReference>
<feature type="modified residue" description="4-aspartylphosphate" evidence="5">
    <location>
        <position position="56"/>
    </location>
</feature>
<dbReference type="PROSITE" id="PS50043">
    <property type="entry name" value="HTH_LUXR_2"/>
    <property type="match status" value="1"/>
</dbReference>
<dbReference type="CDD" id="cd06170">
    <property type="entry name" value="LuxR_C_like"/>
    <property type="match status" value="1"/>
</dbReference>
<evidence type="ECO:0000256" key="5">
    <source>
        <dbReference type="PROSITE-ProRule" id="PRU00169"/>
    </source>
</evidence>
<keyword evidence="6" id="KW-0175">Coiled coil</keyword>
<evidence type="ECO:0000256" key="6">
    <source>
        <dbReference type="SAM" id="Coils"/>
    </source>
</evidence>
<proteinExistence type="predicted"/>
<sequence>MDTIRVMIVEDDPDWLRGLRAYLNRQPDIEVAAAVSTSEEALRAIQQSPIDVVMMDIMLADSAAGIVLTSEIVDSTNARVIMLTSMEDKELVFEAFQAGAIDYLVKHSFEQIPAAIRSAYRNQSPISAAAAEKMRSEFRRLKQLEREIETERIRNLVTPAELEVLRMIDQGYSQPQIAEELVVSLRTIKVHVGNILKKLGSPSSKEAAQRLRELGAFSSNEDQT</sequence>
<dbReference type="CDD" id="cd17535">
    <property type="entry name" value="REC_NarL-like"/>
    <property type="match status" value="1"/>
</dbReference>
<dbReference type="EMBL" id="BOVK01000074">
    <property type="protein sequence ID" value="GIQ71191.1"/>
    <property type="molecule type" value="Genomic_DNA"/>
</dbReference>
<feature type="domain" description="Response regulatory" evidence="8">
    <location>
        <begin position="5"/>
        <end position="121"/>
    </location>
</feature>
<keyword evidence="4" id="KW-0804">Transcription</keyword>
<dbReference type="InterPro" id="IPR000792">
    <property type="entry name" value="Tscrpt_reg_LuxR_C"/>
</dbReference>
<dbReference type="GO" id="GO:0006355">
    <property type="term" value="P:regulation of DNA-templated transcription"/>
    <property type="evidence" value="ECO:0007669"/>
    <property type="project" value="InterPro"/>
</dbReference>
<keyword evidence="3 9" id="KW-0238">DNA-binding</keyword>
<dbReference type="InterPro" id="IPR011006">
    <property type="entry name" value="CheY-like_superfamily"/>
</dbReference>
<dbReference type="InterPro" id="IPR001789">
    <property type="entry name" value="Sig_transdc_resp-reg_receiver"/>
</dbReference>
<evidence type="ECO:0000313" key="10">
    <source>
        <dbReference type="Proteomes" id="UP000677918"/>
    </source>
</evidence>
<dbReference type="GO" id="GO:0000160">
    <property type="term" value="P:phosphorelay signal transduction system"/>
    <property type="evidence" value="ECO:0007669"/>
    <property type="project" value="InterPro"/>
</dbReference>
<dbReference type="PRINTS" id="PR00038">
    <property type="entry name" value="HTHLUXR"/>
</dbReference>
<dbReference type="InterPro" id="IPR039420">
    <property type="entry name" value="WalR-like"/>
</dbReference>
<evidence type="ECO:0000259" key="8">
    <source>
        <dbReference type="PROSITE" id="PS50110"/>
    </source>
</evidence>
<comment type="caution">
    <text evidence="9">The sequence shown here is derived from an EMBL/GenBank/DDBJ whole genome shotgun (WGS) entry which is preliminary data.</text>
</comment>
<dbReference type="SUPFAM" id="SSF52172">
    <property type="entry name" value="CheY-like"/>
    <property type="match status" value="1"/>
</dbReference>
<organism evidence="9 10">
    <name type="scientific">Xylanibacillus composti</name>
    <dbReference type="NCBI Taxonomy" id="1572762"/>
    <lineage>
        <taxon>Bacteria</taxon>
        <taxon>Bacillati</taxon>
        <taxon>Bacillota</taxon>
        <taxon>Bacilli</taxon>
        <taxon>Bacillales</taxon>
        <taxon>Paenibacillaceae</taxon>
        <taxon>Xylanibacillus</taxon>
    </lineage>
</organism>
<dbReference type="PANTHER" id="PTHR43214">
    <property type="entry name" value="TWO-COMPONENT RESPONSE REGULATOR"/>
    <property type="match status" value="1"/>
</dbReference>
<evidence type="ECO:0000259" key="7">
    <source>
        <dbReference type="PROSITE" id="PS50043"/>
    </source>
</evidence>
<evidence type="ECO:0000256" key="4">
    <source>
        <dbReference type="ARBA" id="ARBA00023163"/>
    </source>
</evidence>
<evidence type="ECO:0000256" key="3">
    <source>
        <dbReference type="ARBA" id="ARBA00023125"/>
    </source>
</evidence>
<accession>A0A8J4H7J5</accession>
<evidence type="ECO:0000256" key="1">
    <source>
        <dbReference type="ARBA" id="ARBA00022553"/>
    </source>
</evidence>
<dbReference type="SMART" id="SM00448">
    <property type="entry name" value="REC"/>
    <property type="match status" value="1"/>
</dbReference>
<dbReference type="AlphaFoldDB" id="A0A8J4H7J5"/>
<dbReference type="Gene3D" id="3.40.50.2300">
    <property type="match status" value="1"/>
</dbReference>
<dbReference type="PANTHER" id="PTHR43214:SF43">
    <property type="entry name" value="TWO-COMPONENT RESPONSE REGULATOR"/>
    <property type="match status" value="1"/>
</dbReference>
<reference evidence="9" key="1">
    <citation type="submission" date="2021-04" db="EMBL/GenBank/DDBJ databases">
        <title>Draft genome sequence of Xylanibacillus composti strain K13.</title>
        <authorList>
            <person name="Uke A."/>
            <person name="Chhe C."/>
            <person name="Baramee S."/>
            <person name="Kosugi A."/>
        </authorList>
    </citation>
    <scope>NUCLEOTIDE SEQUENCE</scope>
    <source>
        <strain evidence="9">K13</strain>
    </source>
</reference>
<feature type="coiled-coil region" evidence="6">
    <location>
        <begin position="127"/>
        <end position="154"/>
    </location>
</feature>
<keyword evidence="10" id="KW-1185">Reference proteome</keyword>